<proteinExistence type="predicted"/>
<comment type="caution">
    <text evidence="2">The sequence shown here is derived from an EMBL/GenBank/DDBJ whole genome shotgun (WGS) entry which is preliminary data.</text>
</comment>
<name>A0A5N6PWK9_9ASTR</name>
<dbReference type="AlphaFoldDB" id="A0A5N6PWK9"/>
<evidence type="ECO:0000313" key="2">
    <source>
        <dbReference type="EMBL" id="KAD7117909.1"/>
    </source>
</evidence>
<accession>A0A5N6PWK9</accession>
<feature type="region of interest" description="Disordered" evidence="1">
    <location>
        <begin position="1"/>
        <end position="131"/>
    </location>
</feature>
<organism evidence="2 3">
    <name type="scientific">Mikania micrantha</name>
    <name type="common">bitter vine</name>
    <dbReference type="NCBI Taxonomy" id="192012"/>
    <lineage>
        <taxon>Eukaryota</taxon>
        <taxon>Viridiplantae</taxon>
        <taxon>Streptophyta</taxon>
        <taxon>Embryophyta</taxon>
        <taxon>Tracheophyta</taxon>
        <taxon>Spermatophyta</taxon>
        <taxon>Magnoliopsida</taxon>
        <taxon>eudicotyledons</taxon>
        <taxon>Gunneridae</taxon>
        <taxon>Pentapetalae</taxon>
        <taxon>asterids</taxon>
        <taxon>campanulids</taxon>
        <taxon>Asterales</taxon>
        <taxon>Asteraceae</taxon>
        <taxon>Asteroideae</taxon>
        <taxon>Heliantheae alliance</taxon>
        <taxon>Eupatorieae</taxon>
        <taxon>Mikania</taxon>
    </lineage>
</organism>
<feature type="compositionally biased region" description="Low complexity" evidence="1">
    <location>
        <begin position="62"/>
        <end position="73"/>
    </location>
</feature>
<feature type="compositionally biased region" description="Polar residues" evidence="1">
    <location>
        <begin position="79"/>
        <end position="89"/>
    </location>
</feature>
<feature type="compositionally biased region" description="Polar residues" evidence="1">
    <location>
        <begin position="107"/>
        <end position="123"/>
    </location>
</feature>
<feature type="compositionally biased region" description="Basic and acidic residues" evidence="1">
    <location>
        <begin position="166"/>
        <end position="175"/>
    </location>
</feature>
<keyword evidence="3" id="KW-1185">Reference proteome</keyword>
<reference evidence="2 3" key="1">
    <citation type="submission" date="2019-05" db="EMBL/GenBank/DDBJ databases">
        <title>Mikania micrantha, genome provides insights into the molecular mechanism of rapid growth.</title>
        <authorList>
            <person name="Liu B."/>
        </authorList>
    </citation>
    <scope>NUCLEOTIDE SEQUENCE [LARGE SCALE GENOMIC DNA]</scope>
    <source>
        <strain evidence="2">NLD-2019</strain>
        <tissue evidence="2">Leaf</tissue>
    </source>
</reference>
<sequence length="198" mass="21044">MPPLTPTTAGRSNSPDSGEPLSVADQTPAVLLPTHSSTVKPPSFHSYKTSTPKPAPAPPAAAPVSRSPSVASSKLPPNLSATPRRTASVNHHLRRPKPTVKLPHILSESSEASYSPRENQVTPPSEHRLLHGGLGVPAKKRSYVDHAGEEYAQEKMADAGGGGGRVGDDRGDGGKSRRWWRRRAVVLRLTVVDLMVIG</sequence>
<evidence type="ECO:0000313" key="3">
    <source>
        <dbReference type="Proteomes" id="UP000326396"/>
    </source>
</evidence>
<evidence type="ECO:0000256" key="1">
    <source>
        <dbReference type="SAM" id="MobiDB-lite"/>
    </source>
</evidence>
<dbReference type="Proteomes" id="UP000326396">
    <property type="component" value="Linkage Group LG10"/>
</dbReference>
<protein>
    <submittedName>
        <fullName evidence="2">Uncharacterized protein</fullName>
    </submittedName>
</protein>
<feature type="region of interest" description="Disordered" evidence="1">
    <location>
        <begin position="154"/>
        <end position="177"/>
    </location>
</feature>
<gene>
    <name evidence="2" type="ORF">E3N88_05177</name>
</gene>
<dbReference type="EMBL" id="SZYD01000002">
    <property type="protein sequence ID" value="KAD7117909.1"/>
    <property type="molecule type" value="Genomic_DNA"/>
</dbReference>
<feature type="compositionally biased region" description="Polar residues" evidence="1">
    <location>
        <begin position="1"/>
        <end position="16"/>
    </location>
</feature>